<organism evidence="2 3">
    <name type="scientific">Azotobacter bryophylli</name>
    <dbReference type="NCBI Taxonomy" id="1986537"/>
    <lineage>
        <taxon>Bacteria</taxon>
        <taxon>Pseudomonadati</taxon>
        <taxon>Pseudomonadota</taxon>
        <taxon>Gammaproteobacteria</taxon>
        <taxon>Pseudomonadales</taxon>
        <taxon>Pseudomonadaceae</taxon>
        <taxon>Azotobacter</taxon>
    </lineage>
</organism>
<dbReference type="RefSeq" id="WP_377816369.1">
    <property type="nucleotide sequence ID" value="NZ_JBHRSJ010000035.1"/>
</dbReference>
<sequence>MSTLVVGLLLSALLIVLALSSVAFALWRQVWSRQSALAAAEQERRALLAGHLRLLAGSLLDEQVPLIEGAIRIKVLLDHYDPQLSQSERCQVFQQLYEASAHVPTHADWSALDKAERRHFEALFNALELQHKAAARNCAHWLLEEALPPRK</sequence>
<comment type="caution">
    <text evidence="2">The sequence shown here is derived from an EMBL/GenBank/DDBJ whole genome shotgun (WGS) entry which is preliminary data.</text>
</comment>
<keyword evidence="3" id="KW-1185">Reference proteome</keyword>
<evidence type="ECO:0000313" key="3">
    <source>
        <dbReference type="Proteomes" id="UP001595457"/>
    </source>
</evidence>
<dbReference type="EMBL" id="JBHRSJ010000035">
    <property type="protein sequence ID" value="MFC2974274.1"/>
    <property type="molecule type" value="Genomic_DNA"/>
</dbReference>
<dbReference type="Pfam" id="PF10675">
    <property type="entry name" value="DUF2489"/>
    <property type="match status" value="1"/>
</dbReference>
<feature type="domain" description="DUF2489" evidence="1">
    <location>
        <begin position="16"/>
        <end position="142"/>
    </location>
</feature>
<dbReference type="Proteomes" id="UP001595457">
    <property type="component" value="Unassembled WGS sequence"/>
</dbReference>
<protein>
    <submittedName>
        <fullName evidence="2">DUF2489 domain-containing protein</fullName>
    </submittedName>
</protein>
<reference evidence="3" key="1">
    <citation type="journal article" date="2019" name="Int. J. Syst. Evol. Microbiol.">
        <title>The Global Catalogue of Microorganisms (GCM) 10K type strain sequencing project: providing services to taxonomists for standard genome sequencing and annotation.</title>
        <authorList>
            <consortium name="The Broad Institute Genomics Platform"/>
            <consortium name="The Broad Institute Genome Sequencing Center for Infectious Disease"/>
            <person name="Wu L."/>
            <person name="Ma J."/>
        </authorList>
    </citation>
    <scope>NUCLEOTIDE SEQUENCE [LARGE SCALE GENOMIC DNA]</scope>
    <source>
        <strain evidence="3">KCTC 62195</strain>
    </source>
</reference>
<proteinExistence type="predicted"/>
<name>A0ABV7AXW3_9GAMM</name>
<evidence type="ECO:0000259" key="1">
    <source>
        <dbReference type="Pfam" id="PF10675"/>
    </source>
</evidence>
<gene>
    <name evidence="2" type="ORF">ACFOJE_18950</name>
</gene>
<evidence type="ECO:0000313" key="2">
    <source>
        <dbReference type="EMBL" id="MFC2974274.1"/>
    </source>
</evidence>
<accession>A0ABV7AXW3</accession>
<dbReference type="InterPro" id="IPR019617">
    <property type="entry name" value="DUF2489"/>
</dbReference>